<dbReference type="Proteomes" id="UP000076660">
    <property type="component" value="Unassembled WGS sequence"/>
</dbReference>
<evidence type="ECO:0000256" key="1">
    <source>
        <dbReference type="SAM" id="MobiDB-lite"/>
    </source>
</evidence>
<gene>
    <name evidence="2" type="ORF">AVR91_0216630</name>
</gene>
<evidence type="ECO:0000313" key="2">
    <source>
        <dbReference type="EMBL" id="ONF70443.1"/>
    </source>
</evidence>
<protein>
    <recommendedName>
        <fullName evidence="4">Serine peptidase</fullName>
    </recommendedName>
</protein>
<accession>A0A1W2LVZ1</accession>
<name>A0A1W2LVZ1_9PSEU</name>
<dbReference type="SUPFAM" id="SSF53474">
    <property type="entry name" value="alpha/beta-Hydrolases"/>
    <property type="match status" value="1"/>
</dbReference>
<proteinExistence type="predicted"/>
<evidence type="ECO:0008006" key="4">
    <source>
        <dbReference type="Google" id="ProtNLM"/>
    </source>
</evidence>
<dbReference type="EMBL" id="LQMT02000014">
    <property type="protein sequence ID" value="ONF70443.1"/>
    <property type="molecule type" value="Genomic_DNA"/>
</dbReference>
<organism evidence="2 3">
    <name type="scientific">Amycolatopsis keratiniphila subsp. keratiniphila</name>
    <dbReference type="NCBI Taxonomy" id="227715"/>
    <lineage>
        <taxon>Bacteria</taxon>
        <taxon>Bacillati</taxon>
        <taxon>Actinomycetota</taxon>
        <taxon>Actinomycetes</taxon>
        <taxon>Pseudonocardiales</taxon>
        <taxon>Pseudonocardiaceae</taxon>
        <taxon>Amycolatopsis</taxon>
        <taxon>Amycolatopsis japonica group</taxon>
    </lineage>
</organism>
<evidence type="ECO:0000313" key="3">
    <source>
        <dbReference type="Proteomes" id="UP000076660"/>
    </source>
</evidence>
<reference evidence="2 3" key="1">
    <citation type="submission" date="2016-12" db="EMBL/GenBank/DDBJ databases">
        <title>Amycolatopsis keratiniphila subsp. keratiniphila genome sequencing and assembly.</title>
        <authorList>
            <person name="Mayilraj S."/>
            <person name="Kaur N."/>
        </authorList>
    </citation>
    <scope>NUCLEOTIDE SEQUENCE [LARGE SCALE GENOMIC DNA]</scope>
    <source>
        <strain evidence="2 3">DSM 44409</strain>
    </source>
</reference>
<comment type="caution">
    <text evidence="2">The sequence shown here is derived from an EMBL/GenBank/DDBJ whole genome shotgun (WGS) entry which is preliminary data.</text>
</comment>
<sequence>MLMARIIGVHGVGNHRPGERADQASRQLSSIWRRHLASRSPDVHAVEVAYYADLLRIPGRQGADDLDNLPAEVEQMLRIWLESLDLPTQGRQGWGTWPLRQALAWVAERRGLSPHLVNLFVATFFREVSIYLNPNDDSARTAARERVVQTLRAADAEVVIAHSLGSVVAYEALWACPDVSIDLLVTLGSPLALPHAVFPKLFPTPVKDRGARPPGVARWVNLADPGDLVAVPPFGVSRRFADVDIDEHSIAHAFDFHLVSNYLSCARLASTLIEHSLRSGRPQSSGSRVAENKQLPPAQPRTAR</sequence>
<dbReference type="Gene3D" id="3.40.50.1820">
    <property type="entry name" value="alpha/beta hydrolase"/>
    <property type="match status" value="1"/>
</dbReference>
<dbReference type="InterPro" id="IPR029058">
    <property type="entry name" value="AB_hydrolase_fold"/>
</dbReference>
<dbReference type="AlphaFoldDB" id="A0A1W2LVZ1"/>
<feature type="region of interest" description="Disordered" evidence="1">
    <location>
        <begin position="279"/>
        <end position="304"/>
    </location>
</feature>